<keyword evidence="3" id="KW-1003">Cell membrane</keyword>
<keyword evidence="2" id="KW-0813">Transport</keyword>
<proteinExistence type="predicted"/>
<evidence type="ECO:0000256" key="5">
    <source>
        <dbReference type="ARBA" id="ARBA00022989"/>
    </source>
</evidence>
<feature type="transmembrane region" description="Helical" evidence="7">
    <location>
        <begin position="156"/>
        <end position="179"/>
    </location>
</feature>
<evidence type="ECO:0000256" key="7">
    <source>
        <dbReference type="SAM" id="Phobius"/>
    </source>
</evidence>
<feature type="transmembrane region" description="Helical" evidence="7">
    <location>
        <begin position="336"/>
        <end position="355"/>
    </location>
</feature>
<dbReference type="Pfam" id="PF07690">
    <property type="entry name" value="MFS_1"/>
    <property type="match status" value="1"/>
</dbReference>
<keyword evidence="6 7" id="KW-0472">Membrane</keyword>
<feature type="transmembrane region" description="Helical" evidence="7">
    <location>
        <begin position="118"/>
        <end position="144"/>
    </location>
</feature>
<gene>
    <name evidence="9" type="ORF">B7Y86_09645</name>
</gene>
<feature type="transmembrane region" description="Helical" evidence="7">
    <location>
        <begin position="245"/>
        <end position="269"/>
    </location>
</feature>
<evidence type="ECO:0000256" key="6">
    <source>
        <dbReference type="ARBA" id="ARBA00023136"/>
    </source>
</evidence>
<dbReference type="FunFam" id="1.20.1250.20:FF:000001">
    <property type="entry name" value="Dicarboxylate MFS transporter"/>
    <property type="match status" value="1"/>
</dbReference>
<dbReference type="CDD" id="cd17369">
    <property type="entry name" value="MFS_ShiA_like"/>
    <property type="match status" value="1"/>
</dbReference>
<dbReference type="EMBL" id="NCEQ01000007">
    <property type="protein sequence ID" value="OYX56996.1"/>
    <property type="molecule type" value="Genomic_DNA"/>
</dbReference>
<dbReference type="GO" id="GO:0022857">
    <property type="term" value="F:transmembrane transporter activity"/>
    <property type="evidence" value="ECO:0007669"/>
    <property type="project" value="InterPro"/>
</dbReference>
<dbReference type="InterPro" id="IPR036259">
    <property type="entry name" value="MFS_trans_sf"/>
</dbReference>
<feature type="transmembrane region" description="Helical" evidence="7">
    <location>
        <begin position="281"/>
        <end position="302"/>
    </location>
</feature>
<feature type="transmembrane region" description="Helical" evidence="7">
    <location>
        <begin position="92"/>
        <end position="112"/>
    </location>
</feature>
<feature type="transmembrane region" description="Helical" evidence="7">
    <location>
        <begin position="367"/>
        <end position="391"/>
    </location>
</feature>
<evidence type="ECO:0000256" key="1">
    <source>
        <dbReference type="ARBA" id="ARBA00004651"/>
    </source>
</evidence>
<name>A0A258HJB4_9CAUL</name>
<dbReference type="GO" id="GO:0005886">
    <property type="term" value="C:plasma membrane"/>
    <property type="evidence" value="ECO:0007669"/>
    <property type="project" value="UniProtKB-SubCell"/>
</dbReference>
<protein>
    <submittedName>
        <fullName evidence="9">MFS transporter</fullName>
    </submittedName>
</protein>
<comment type="caution">
    <text evidence="9">The sequence shown here is derived from an EMBL/GenBank/DDBJ whole genome shotgun (WGS) entry which is preliminary data.</text>
</comment>
<feature type="domain" description="Major facilitator superfamily (MFS) profile" evidence="8">
    <location>
        <begin position="18"/>
        <end position="426"/>
    </location>
</feature>
<organism evidence="9 10">
    <name type="scientific">Brevundimonas subvibrioides</name>
    <dbReference type="NCBI Taxonomy" id="74313"/>
    <lineage>
        <taxon>Bacteria</taxon>
        <taxon>Pseudomonadati</taxon>
        <taxon>Pseudomonadota</taxon>
        <taxon>Alphaproteobacteria</taxon>
        <taxon>Caulobacterales</taxon>
        <taxon>Caulobacteraceae</taxon>
        <taxon>Brevundimonas</taxon>
    </lineage>
</organism>
<dbReference type="InterPro" id="IPR011701">
    <property type="entry name" value="MFS"/>
</dbReference>
<feature type="transmembrane region" description="Helical" evidence="7">
    <location>
        <begin position="309"/>
        <end position="330"/>
    </location>
</feature>
<evidence type="ECO:0000313" key="9">
    <source>
        <dbReference type="EMBL" id="OYX56996.1"/>
    </source>
</evidence>
<evidence type="ECO:0000256" key="3">
    <source>
        <dbReference type="ARBA" id="ARBA00022475"/>
    </source>
</evidence>
<evidence type="ECO:0000259" key="8">
    <source>
        <dbReference type="PROSITE" id="PS50850"/>
    </source>
</evidence>
<feature type="transmembrane region" description="Helical" evidence="7">
    <location>
        <begin position="403"/>
        <end position="421"/>
    </location>
</feature>
<dbReference type="InterPro" id="IPR020846">
    <property type="entry name" value="MFS_dom"/>
</dbReference>
<dbReference type="PANTHER" id="PTHR43045:SF2">
    <property type="entry name" value="INNER MEMBRANE METABOLITE TRANSPORT PROTEIN YHJE"/>
    <property type="match status" value="1"/>
</dbReference>
<feature type="transmembrane region" description="Helical" evidence="7">
    <location>
        <begin position="191"/>
        <end position="212"/>
    </location>
</feature>
<keyword evidence="5 7" id="KW-1133">Transmembrane helix</keyword>
<dbReference type="PROSITE" id="PS50850">
    <property type="entry name" value="MFS"/>
    <property type="match status" value="1"/>
</dbReference>
<evidence type="ECO:0000256" key="4">
    <source>
        <dbReference type="ARBA" id="ARBA00022692"/>
    </source>
</evidence>
<dbReference type="Proteomes" id="UP000216147">
    <property type="component" value="Unassembled WGS sequence"/>
</dbReference>
<sequence>MTEAPLLITPSPASTRRVLFASLIGTTIEFFDFYIYATAAVLVFPALFFPGGDPVTAQLQSFATFALAFFARPVGAVVFGHFGDRIGRKATLVAALMTMGLSTIAIGLLPTYAQVGVIAPLLLAVCRFGQGLGLGGEWGGAVLLATENAPPGRKAWFGMFPQLGAPIGFILSTGAFILLTSLMSEQTFLSWGWRTPFLASAILVIVGLWVRLRITETPEFSRVIERAERVKMPVLTLLARYKGALILGTLGATTTFLLFYLMTVFALSWATTAMGFTRADILPIQLVGVIFFAAFIPISALAADRFGQIRVLIAASVGIGLFGFLIAPLFNGGLTGLLIFFSLGFALMGATYGPLSSAMARPFRAAVRYTGASMAFNLAGIAGASLAPYAATSLARSFGVPAVGLYLAATATITILALIGMSRLKVED</sequence>
<keyword evidence="4 7" id="KW-0812">Transmembrane</keyword>
<feature type="transmembrane region" description="Helical" evidence="7">
    <location>
        <begin position="62"/>
        <end position="80"/>
    </location>
</feature>
<evidence type="ECO:0000313" key="10">
    <source>
        <dbReference type="Proteomes" id="UP000216147"/>
    </source>
</evidence>
<dbReference type="AlphaFoldDB" id="A0A258HJB4"/>
<evidence type="ECO:0000256" key="2">
    <source>
        <dbReference type="ARBA" id="ARBA00022448"/>
    </source>
</evidence>
<dbReference type="Gene3D" id="1.20.1250.20">
    <property type="entry name" value="MFS general substrate transporter like domains"/>
    <property type="match status" value="2"/>
</dbReference>
<accession>A0A258HJB4</accession>
<dbReference type="PANTHER" id="PTHR43045">
    <property type="entry name" value="SHIKIMATE TRANSPORTER"/>
    <property type="match status" value="1"/>
</dbReference>
<reference evidence="9 10" key="1">
    <citation type="submission" date="2017-03" db="EMBL/GenBank/DDBJ databases">
        <title>Lifting the veil on microbial sulfur biogeochemistry in mining wastewaters.</title>
        <authorList>
            <person name="Kantor R.S."/>
            <person name="Colenbrander Nelson T."/>
            <person name="Marshall S."/>
            <person name="Bennett D."/>
            <person name="Apte S."/>
            <person name="Camacho D."/>
            <person name="Thomas B.C."/>
            <person name="Warren L.A."/>
            <person name="Banfield J.F."/>
        </authorList>
    </citation>
    <scope>NUCLEOTIDE SEQUENCE [LARGE SCALE GENOMIC DNA]</scope>
    <source>
        <strain evidence="9">32-68-21</strain>
    </source>
</reference>
<comment type="subcellular location">
    <subcellularLocation>
        <location evidence="1">Cell membrane</location>
        <topology evidence="1">Multi-pass membrane protein</topology>
    </subcellularLocation>
</comment>
<dbReference type="SUPFAM" id="SSF103473">
    <property type="entry name" value="MFS general substrate transporter"/>
    <property type="match status" value="1"/>
</dbReference>